<keyword evidence="1 3" id="KW-0378">Hydrolase</keyword>
<feature type="domain" description="HD/PDEase" evidence="2">
    <location>
        <begin position="158"/>
        <end position="296"/>
    </location>
</feature>
<dbReference type="SUPFAM" id="SSF50249">
    <property type="entry name" value="Nucleic acid-binding proteins"/>
    <property type="match status" value="1"/>
</dbReference>
<dbReference type="CDD" id="cd00077">
    <property type="entry name" value="HDc"/>
    <property type="match status" value="1"/>
</dbReference>
<dbReference type="EMBL" id="CP036349">
    <property type="protein sequence ID" value="QDV75522.1"/>
    <property type="molecule type" value="Genomic_DNA"/>
</dbReference>
<evidence type="ECO:0000256" key="1">
    <source>
        <dbReference type="ARBA" id="ARBA00022801"/>
    </source>
</evidence>
<gene>
    <name evidence="3" type="primary">yhaM_2</name>
    <name evidence="3" type="ORF">Spa11_37400</name>
</gene>
<dbReference type="InterPro" id="IPR050798">
    <property type="entry name" value="YhaM_exoribonuc/phosphodiest"/>
</dbReference>
<dbReference type="InterPro" id="IPR006674">
    <property type="entry name" value="HD_domain"/>
</dbReference>
<organism evidence="3 4">
    <name type="scientific">Botrimarina mediterranea</name>
    <dbReference type="NCBI Taxonomy" id="2528022"/>
    <lineage>
        <taxon>Bacteria</taxon>
        <taxon>Pseudomonadati</taxon>
        <taxon>Planctomycetota</taxon>
        <taxon>Planctomycetia</taxon>
        <taxon>Pirellulales</taxon>
        <taxon>Lacipirellulaceae</taxon>
        <taxon>Botrimarina</taxon>
    </lineage>
</organism>
<dbReference type="InterPro" id="IPR004365">
    <property type="entry name" value="NA-bd_OB_tRNA"/>
</dbReference>
<name>A0A518KCJ0_9BACT</name>
<dbReference type="GO" id="GO:0003676">
    <property type="term" value="F:nucleic acid binding"/>
    <property type="evidence" value="ECO:0007669"/>
    <property type="project" value="InterPro"/>
</dbReference>
<dbReference type="RefSeq" id="WP_145114882.1">
    <property type="nucleotide sequence ID" value="NZ_CP036349.1"/>
</dbReference>
<dbReference type="Gene3D" id="1.10.3210.10">
    <property type="entry name" value="Hypothetical protein af1432"/>
    <property type="match status" value="1"/>
</dbReference>
<dbReference type="Pfam" id="PF01966">
    <property type="entry name" value="HD"/>
    <property type="match status" value="1"/>
</dbReference>
<dbReference type="AlphaFoldDB" id="A0A518KCJ0"/>
<evidence type="ECO:0000313" key="3">
    <source>
        <dbReference type="EMBL" id="QDV75522.1"/>
    </source>
</evidence>
<protein>
    <submittedName>
        <fullName evidence="3">3'-5' exoribonuclease YhaM</fullName>
        <ecNumber evidence="3">3.1.-.-</ecNumber>
    </submittedName>
</protein>
<proteinExistence type="predicted"/>
<dbReference type="GO" id="GO:0031125">
    <property type="term" value="P:rRNA 3'-end processing"/>
    <property type="evidence" value="ECO:0007669"/>
    <property type="project" value="TreeGrafter"/>
</dbReference>
<evidence type="ECO:0000259" key="2">
    <source>
        <dbReference type="SMART" id="SM00471"/>
    </source>
</evidence>
<reference evidence="3 4" key="1">
    <citation type="submission" date="2019-02" db="EMBL/GenBank/DDBJ databases">
        <title>Deep-cultivation of Planctomycetes and their phenomic and genomic characterization uncovers novel biology.</title>
        <authorList>
            <person name="Wiegand S."/>
            <person name="Jogler M."/>
            <person name="Boedeker C."/>
            <person name="Pinto D."/>
            <person name="Vollmers J."/>
            <person name="Rivas-Marin E."/>
            <person name="Kohn T."/>
            <person name="Peeters S.H."/>
            <person name="Heuer A."/>
            <person name="Rast P."/>
            <person name="Oberbeckmann S."/>
            <person name="Bunk B."/>
            <person name="Jeske O."/>
            <person name="Meyerdierks A."/>
            <person name="Storesund J.E."/>
            <person name="Kallscheuer N."/>
            <person name="Luecker S."/>
            <person name="Lage O.M."/>
            <person name="Pohl T."/>
            <person name="Merkel B.J."/>
            <person name="Hornburger P."/>
            <person name="Mueller R.-W."/>
            <person name="Bruemmer F."/>
            <person name="Labrenz M."/>
            <person name="Spormann A.M."/>
            <person name="Op den Camp H."/>
            <person name="Overmann J."/>
            <person name="Amann R."/>
            <person name="Jetten M.S.M."/>
            <person name="Mascher T."/>
            <person name="Medema M.H."/>
            <person name="Devos D.P."/>
            <person name="Kaster A.-K."/>
            <person name="Ovreas L."/>
            <person name="Rohde M."/>
            <person name="Galperin M.Y."/>
            <person name="Jogler C."/>
        </authorList>
    </citation>
    <scope>NUCLEOTIDE SEQUENCE [LARGE SCALE GENOMIC DNA]</scope>
    <source>
        <strain evidence="3 4">Spa11</strain>
    </source>
</reference>
<dbReference type="Pfam" id="PF01336">
    <property type="entry name" value="tRNA_anti-codon"/>
    <property type="match status" value="1"/>
</dbReference>
<dbReference type="CDD" id="cd04492">
    <property type="entry name" value="YhaM_OBF_like"/>
    <property type="match status" value="1"/>
</dbReference>
<dbReference type="Proteomes" id="UP000316426">
    <property type="component" value="Chromosome"/>
</dbReference>
<dbReference type="SUPFAM" id="SSF109604">
    <property type="entry name" value="HD-domain/PDEase-like"/>
    <property type="match status" value="1"/>
</dbReference>
<dbReference type="Gene3D" id="2.40.50.140">
    <property type="entry name" value="Nucleic acid-binding proteins"/>
    <property type="match status" value="1"/>
</dbReference>
<evidence type="ECO:0000313" key="4">
    <source>
        <dbReference type="Proteomes" id="UP000316426"/>
    </source>
</evidence>
<dbReference type="InterPro" id="IPR012340">
    <property type="entry name" value="NA-bd_OB-fold"/>
</dbReference>
<keyword evidence="4" id="KW-1185">Reference proteome</keyword>
<dbReference type="GO" id="GO:0016787">
    <property type="term" value="F:hydrolase activity"/>
    <property type="evidence" value="ECO:0007669"/>
    <property type="project" value="UniProtKB-KW"/>
</dbReference>
<dbReference type="InterPro" id="IPR003607">
    <property type="entry name" value="HD/PDEase_dom"/>
</dbReference>
<dbReference type="PANTHER" id="PTHR37294:SF1">
    <property type="entry name" value="3'-5' EXORIBONUCLEASE YHAM"/>
    <property type="match status" value="1"/>
</dbReference>
<sequence>MSRFFVSQLQHNQQVDQVFLASNKQLRPNRQGNLFLQIDLSDRSGSMPCRMWNATERDYAAIENGDYVYVEGTAQLFQGSMQLIAQSIKRAEPGDVDESDFMTLQTSEVQELKERLLKTLRGIKSKPLAALVEAYLTDDVFMDKFCRAPAGIKNHHAYKGGLLDHVVNLMDVAQAVAPKYPQVDVEKLLVGVFLHDSGKVDELEYERDLAYTDEGQMIGHIVQAACLLDRKAREAEGRAQLAFPPMLLMELKHMVLSHHGHLAFGSPKLPMTLEAVVLSAIDDMDAKLASFTGLIKECPNADSRWTQYFPNIDRKLWKGVKGD</sequence>
<dbReference type="SMART" id="SM00471">
    <property type="entry name" value="HDc"/>
    <property type="match status" value="1"/>
</dbReference>
<dbReference type="KEGG" id="bmei:Spa11_37400"/>
<dbReference type="PANTHER" id="PTHR37294">
    <property type="entry name" value="3'-5' EXORIBONUCLEASE YHAM"/>
    <property type="match status" value="1"/>
</dbReference>
<accession>A0A518KCJ0</accession>
<dbReference type="EC" id="3.1.-.-" evidence="3"/>